<proteinExistence type="predicted"/>
<feature type="compositionally biased region" description="Basic and acidic residues" evidence="1">
    <location>
        <begin position="10"/>
        <end position="20"/>
    </location>
</feature>
<gene>
    <name evidence="3" type="ORF">GCM10009854_01080</name>
</gene>
<evidence type="ECO:0000313" key="4">
    <source>
        <dbReference type="Proteomes" id="UP001501218"/>
    </source>
</evidence>
<feature type="region of interest" description="Disordered" evidence="1">
    <location>
        <begin position="1"/>
        <end position="20"/>
    </location>
</feature>
<dbReference type="Gene3D" id="1.20.1290.10">
    <property type="entry name" value="AhpD-like"/>
    <property type="match status" value="1"/>
</dbReference>
<feature type="domain" description="Carboxymuconolactone decarboxylase-like" evidence="2">
    <location>
        <begin position="6"/>
        <end position="49"/>
    </location>
</feature>
<accession>A0ABN3FHE9</accession>
<dbReference type="SUPFAM" id="SSF69118">
    <property type="entry name" value="AhpD-like"/>
    <property type="match status" value="1"/>
</dbReference>
<dbReference type="EMBL" id="BAAARA010000001">
    <property type="protein sequence ID" value="GAA2330083.1"/>
    <property type="molecule type" value="Genomic_DNA"/>
</dbReference>
<dbReference type="Proteomes" id="UP001501218">
    <property type="component" value="Unassembled WGS sequence"/>
</dbReference>
<dbReference type="RefSeq" id="WP_344125234.1">
    <property type="nucleotide sequence ID" value="NZ_BAAARA010000001.1"/>
</dbReference>
<name>A0ABN3FHE9_9PSEU</name>
<evidence type="ECO:0000256" key="1">
    <source>
        <dbReference type="SAM" id="MobiDB-lite"/>
    </source>
</evidence>
<dbReference type="PANTHER" id="PTHR34846:SF5">
    <property type="entry name" value="CARBOXYMUCONOLACTONE DECARBOXYLASE-LIKE DOMAIN-CONTAINING PROTEIN"/>
    <property type="match status" value="1"/>
</dbReference>
<comment type="caution">
    <text evidence="3">The sequence shown here is derived from an EMBL/GenBank/DDBJ whole genome shotgun (WGS) entry which is preliminary data.</text>
</comment>
<protein>
    <recommendedName>
        <fullName evidence="2">Carboxymuconolactone decarboxylase-like domain-containing protein</fullName>
    </recommendedName>
</protein>
<keyword evidence="4" id="KW-1185">Reference proteome</keyword>
<dbReference type="PANTHER" id="PTHR34846">
    <property type="entry name" value="4-CARBOXYMUCONOLACTONE DECARBOXYLASE FAMILY PROTEIN (AFU_ORTHOLOGUE AFUA_6G11590)"/>
    <property type="match status" value="1"/>
</dbReference>
<dbReference type="Pfam" id="PF02627">
    <property type="entry name" value="CMD"/>
    <property type="match status" value="1"/>
</dbReference>
<organism evidence="3 4">
    <name type="scientific">Saccharopolyspora halophila</name>
    <dbReference type="NCBI Taxonomy" id="405551"/>
    <lineage>
        <taxon>Bacteria</taxon>
        <taxon>Bacillati</taxon>
        <taxon>Actinomycetota</taxon>
        <taxon>Actinomycetes</taxon>
        <taxon>Pseudonocardiales</taxon>
        <taxon>Pseudonocardiaceae</taxon>
        <taxon>Saccharopolyspora</taxon>
    </lineage>
</organism>
<evidence type="ECO:0000313" key="3">
    <source>
        <dbReference type="EMBL" id="GAA2330083.1"/>
    </source>
</evidence>
<dbReference type="InterPro" id="IPR029032">
    <property type="entry name" value="AhpD-like"/>
</dbReference>
<dbReference type="InterPro" id="IPR003779">
    <property type="entry name" value="CMD-like"/>
</dbReference>
<sequence length="107" mass="11924">MASSALCVDMHAEEAERDGETTERLHSVAVWWEAPFFRDAERAAFELAESATRIVDDPTGVPGEVCQRAREHFDEEQLSSLVFAIAAINAWNRISVSNRTEPGSFAR</sequence>
<reference evidence="3 4" key="1">
    <citation type="journal article" date="2019" name="Int. J. Syst. Evol. Microbiol.">
        <title>The Global Catalogue of Microorganisms (GCM) 10K type strain sequencing project: providing services to taxonomists for standard genome sequencing and annotation.</title>
        <authorList>
            <consortium name="The Broad Institute Genomics Platform"/>
            <consortium name="The Broad Institute Genome Sequencing Center for Infectious Disease"/>
            <person name="Wu L."/>
            <person name="Ma J."/>
        </authorList>
    </citation>
    <scope>NUCLEOTIDE SEQUENCE [LARGE SCALE GENOMIC DNA]</scope>
    <source>
        <strain evidence="3 4">JCM 16221</strain>
    </source>
</reference>
<evidence type="ECO:0000259" key="2">
    <source>
        <dbReference type="Pfam" id="PF02627"/>
    </source>
</evidence>